<accession>A0A150WLV6</accession>
<dbReference type="Proteomes" id="UP000075320">
    <property type="component" value="Unassembled WGS sequence"/>
</dbReference>
<organism evidence="1 2">
    <name type="scientific">Bdellovibrio bacteriovorus</name>
    <dbReference type="NCBI Taxonomy" id="959"/>
    <lineage>
        <taxon>Bacteria</taxon>
        <taxon>Pseudomonadati</taxon>
        <taxon>Bdellovibrionota</taxon>
        <taxon>Bdellovibrionia</taxon>
        <taxon>Bdellovibrionales</taxon>
        <taxon>Pseudobdellovibrionaceae</taxon>
        <taxon>Bdellovibrio</taxon>
    </lineage>
</organism>
<dbReference type="EMBL" id="LUKE01000002">
    <property type="protein sequence ID" value="KYG64989.1"/>
    <property type="molecule type" value="Genomic_DNA"/>
</dbReference>
<dbReference type="AlphaFoldDB" id="A0A150WLV6"/>
<protein>
    <recommendedName>
        <fullName evidence="3">FecR protein domain-containing protein</fullName>
    </recommendedName>
</protein>
<evidence type="ECO:0008006" key="3">
    <source>
        <dbReference type="Google" id="ProtNLM"/>
    </source>
</evidence>
<evidence type="ECO:0000313" key="1">
    <source>
        <dbReference type="EMBL" id="KYG64989.1"/>
    </source>
</evidence>
<gene>
    <name evidence="1" type="ORF">AZI86_10650</name>
</gene>
<reference evidence="1 2" key="1">
    <citation type="submission" date="2016-03" db="EMBL/GenBank/DDBJ databases">
        <authorList>
            <person name="Ploux O."/>
        </authorList>
    </citation>
    <scope>NUCLEOTIDE SEQUENCE [LARGE SCALE GENOMIC DNA]</scope>
    <source>
        <strain evidence="1 2">R0</strain>
    </source>
</reference>
<evidence type="ECO:0000313" key="2">
    <source>
        <dbReference type="Proteomes" id="UP000075320"/>
    </source>
</evidence>
<sequence>MSAFAAPPKYPLISEFQGQVWLTGKDGKKEVVQKKTVLREKAVIQTSATGFAKVLLDDSRSFSVLASSEVSIPAISWEGGEAPVLFIRSGDIFWEQDPQKPAAYNTALRSDLFEFIAAPGAYVLSMNPAKAFASVKMLEGSMVFSAMNAEESVKVQKGQQVGFQGVLEEGEIAYDILLKGKKIPKGRLTAITAVDASELNKRAENEKKIQAEKAASEKKHKAAEAKFKKEGFICSSPFAKFNQCAWVCQNNPKKEKKRCLASNSGVSCVRQRCNANGQWAEVTLLDAEKASSICQAQPLVAPCDY</sequence>
<proteinExistence type="predicted"/>
<keyword evidence="2" id="KW-1185">Reference proteome</keyword>
<comment type="caution">
    <text evidence="1">The sequence shown here is derived from an EMBL/GenBank/DDBJ whole genome shotgun (WGS) entry which is preliminary data.</text>
</comment>
<name>A0A150WLV6_BDEBC</name>